<dbReference type="EMBL" id="MCBT01000013">
    <property type="protein sequence ID" value="OEG74914.1"/>
    <property type="molecule type" value="Genomic_DNA"/>
</dbReference>
<accession>A0A1E5IWK7</accession>
<comment type="caution">
    <text evidence="1">The sequence shown here is derived from an EMBL/GenBank/DDBJ whole genome shotgun (WGS) entry which is preliminary data.</text>
</comment>
<protein>
    <recommendedName>
        <fullName evidence="3">DUF4178 domain-containing protein</fullName>
    </recommendedName>
</protein>
<dbReference type="OrthoDB" id="6298102at2"/>
<evidence type="ECO:0008006" key="3">
    <source>
        <dbReference type="Google" id="ProtNLM"/>
    </source>
</evidence>
<dbReference type="Proteomes" id="UP000095230">
    <property type="component" value="Unassembled WGS sequence"/>
</dbReference>
<reference evidence="1 2" key="1">
    <citation type="submission" date="2016-07" db="EMBL/GenBank/DDBJ databases">
        <title>Whole-genome of two Shewanella species isolated from a digestive organ of sea cucumber Apostichopus japonicus Selenka 1867.</title>
        <authorList>
            <person name="Hong H.-H."/>
            <person name="Choi H."/>
            <person name="Cheon S."/>
            <person name="Oh J.-S."/>
            <person name="Lee H.-G."/>
            <person name="Park C."/>
        </authorList>
    </citation>
    <scope>NUCLEOTIDE SEQUENCE [LARGE SCALE GENOMIC DNA]</scope>
    <source>
        <strain evidence="1 2">CSB03KR</strain>
    </source>
</reference>
<sequence>MGFLKGLFGKKEQPKRQLSHPNHLLKGDMISLDDSFALPPQLRGQQLRVEAVNTYEFERKQLIEWVLKGHGNDTLFLSLDEDDETYLAFSLKIPRNLVEQIFDLEQFSDIFEEDVQANLTVQPSIPEQLEQWLGKQYHQINFAQFGYFHREDYRNQRPPQDAEGATGDAFESYLLLDDEERYALDIEVYEGGETDVMLTLYRPLSDIREYWPGQI</sequence>
<gene>
    <name evidence="1" type="ORF">BEL05_12105</name>
</gene>
<evidence type="ECO:0000313" key="2">
    <source>
        <dbReference type="Proteomes" id="UP000095230"/>
    </source>
</evidence>
<name>A0A1E5IWK7_SHECO</name>
<proteinExistence type="predicted"/>
<organism evidence="1 2">
    <name type="scientific">Shewanella colwelliana</name>
    <name type="common">Alteromonas colwelliana</name>
    <dbReference type="NCBI Taxonomy" id="23"/>
    <lineage>
        <taxon>Bacteria</taxon>
        <taxon>Pseudomonadati</taxon>
        <taxon>Pseudomonadota</taxon>
        <taxon>Gammaproteobacteria</taxon>
        <taxon>Alteromonadales</taxon>
        <taxon>Shewanellaceae</taxon>
        <taxon>Shewanella</taxon>
    </lineage>
</organism>
<dbReference type="RefSeq" id="WP_028764154.1">
    <property type="nucleotide sequence ID" value="NZ_JBHOHD010000016.1"/>
</dbReference>
<dbReference type="AlphaFoldDB" id="A0A1E5IWK7"/>
<evidence type="ECO:0000313" key="1">
    <source>
        <dbReference type="EMBL" id="OEG74914.1"/>
    </source>
</evidence>
<dbReference type="STRING" id="23.BEL05_12105"/>